<dbReference type="PROSITE" id="PS50110">
    <property type="entry name" value="RESPONSE_REGULATORY"/>
    <property type="match status" value="1"/>
</dbReference>
<feature type="domain" description="Response regulatory" evidence="2">
    <location>
        <begin position="2"/>
        <end position="114"/>
    </location>
</feature>
<dbReference type="SUPFAM" id="SSF52172">
    <property type="entry name" value="CheY-like"/>
    <property type="match status" value="1"/>
</dbReference>
<dbReference type="EMBL" id="CP002046">
    <property type="protein sequence ID" value="EAP86670.1"/>
    <property type="molecule type" value="Genomic_DNA"/>
</dbReference>
<sequence>MTCIIIDDDKTAIDVLTKHCSKIENLYVKRTFLNPKLALKFLNNNKVDFIFLDLHMPKINGYSFINLIATPQKVIITTIDRDSAYRAFEYNCIVDYIEKPYTLERVLQSLRKIEKSISLSKVGNTIHDTHKDLYVELNKKFVKIPVAGIQFIKRHLNGIEIYTTRRSYFIKSSLNKVMQKLSPSMFIRTHQSYIINLTKITNIKNGMVLINQNKIPVSRSYKNHLTSRINIFK</sequence>
<proteinExistence type="predicted"/>
<dbReference type="GO" id="GO:0003677">
    <property type="term" value="F:DNA binding"/>
    <property type="evidence" value="ECO:0007669"/>
    <property type="project" value="InterPro"/>
</dbReference>
<keyword evidence="5" id="KW-1185">Reference proteome</keyword>
<evidence type="ECO:0000256" key="1">
    <source>
        <dbReference type="PROSITE-ProRule" id="PRU00169"/>
    </source>
</evidence>
<dbReference type="SMART" id="SM00850">
    <property type="entry name" value="LytTR"/>
    <property type="match status" value="1"/>
</dbReference>
<dbReference type="SMART" id="SM00448">
    <property type="entry name" value="REC"/>
    <property type="match status" value="1"/>
</dbReference>
<dbReference type="InterPro" id="IPR046947">
    <property type="entry name" value="LytR-like"/>
</dbReference>
<feature type="domain" description="HTH LytTR-type" evidence="3">
    <location>
        <begin position="133"/>
        <end position="231"/>
    </location>
</feature>
<dbReference type="PROSITE" id="PS50930">
    <property type="entry name" value="HTH_LYTTR"/>
    <property type="match status" value="1"/>
</dbReference>
<evidence type="ECO:0000313" key="4">
    <source>
        <dbReference type="EMBL" id="EAP86670.1"/>
    </source>
</evidence>
<dbReference type="STRING" id="216432.CA2559_11558"/>
<dbReference type="eggNOG" id="COG3279">
    <property type="taxonomic scope" value="Bacteria"/>
</dbReference>
<dbReference type="Gene3D" id="3.40.50.2300">
    <property type="match status" value="1"/>
</dbReference>
<evidence type="ECO:0000259" key="3">
    <source>
        <dbReference type="PROSITE" id="PS50930"/>
    </source>
</evidence>
<keyword evidence="1" id="KW-0597">Phosphoprotein</keyword>
<dbReference type="OrthoDB" id="2168082at2"/>
<evidence type="ECO:0000313" key="5">
    <source>
        <dbReference type="Proteomes" id="UP000002297"/>
    </source>
</evidence>
<dbReference type="HOGENOM" id="CLU_000445_14_1_10"/>
<dbReference type="GeneID" id="89454035"/>
<dbReference type="RefSeq" id="WP_013188051.1">
    <property type="nucleotide sequence ID" value="NC_014230.1"/>
</dbReference>
<accession>A3UA34</accession>
<dbReference type="InterPro" id="IPR001789">
    <property type="entry name" value="Sig_transdc_resp-reg_receiver"/>
</dbReference>
<organism evidence="4 5">
    <name type="scientific">Croceibacter atlanticus (strain ATCC BAA-628 / JCM 21780 / CIP 108009 / IAM 15332 / KCTC 12090 / HTCC2559)</name>
    <dbReference type="NCBI Taxonomy" id="216432"/>
    <lineage>
        <taxon>Bacteria</taxon>
        <taxon>Pseudomonadati</taxon>
        <taxon>Bacteroidota</taxon>
        <taxon>Flavobacteriia</taxon>
        <taxon>Flavobacteriales</taxon>
        <taxon>Flavobacteriaceae</taxon>
        <taxon>Croceibacter</taxon>
    </lineage>
</organism>
<evidence type="ECO:0000259" key="2">
    <source>
        <dbReference type="PROSITE" id="PS50110"/>
    </source>
</evidence>
<feature type="modified residue" description="4-aspartylphosphate" evidence="1">
    <location>
        <position position="53"/>
    </location>
</feature>
<dbReference type="PANTHER" id="PTHR37299:SF1">
    <property type="entry name" value="STAGE 0 SPORULATION PROTEIN A HOMOLOG"/>
    <property type="match status" value="1"/>
</dbReference>
<dbReference type="KEGG" id="cat:CA2559_11558"/>
<dbReference type="InterPro" id="IPR011006">
    <property type="entry name" value="CheY-like_superfamily"/>
</dbReference>
<dbReference type="Gene3D" id="2.40.50.1020">
    <property type="entry name" value="LytTr DNA-binding domain"/>
    <property type="match status" value="1"/>
</dbReference>
<dbReference type="InterPro" id="IPR007492">
    <property type="entry name" value="LytTR_DNA-bd_dom"/>
</dbReference>
<dbReference type="Pfam" id="PF00072">
    <property type="entry name" value="Response_reg"/>
    <property type="match status" value="1"/>
</dbReference>
<gene>
    <name evidence="4" type="ordered locus">CA2559_11558</name>
</gene>
<dbReference type="Pfam" id="PF04397">
    <property type="entry name" value="LytTR"/>
    <property type="match status" value="1"/>
</dbReference>
<dbReference type="PANTHER" id="PTHR37299">
    <property type="entry name" value="TRANSCRIPTIONAL REGULATOR-RELATED"/>
    <property type="match status" value="1"/>
</dbReference>
<reference evidence="4 5" key="1">
    <citation type="journal article" date="2010" name="J. Bacteriol.">
        <title>The complete genome sequence of Croceibacter atlanticus HTCC2559T.</title>
        <authorList>
            <person name="Oh H.M."/>
            <person name="Kang I."/>
            <person name="Ferriera S."/>
            <person name="Giovannoni S.J."/>
            <person name="Cho J.C."/>
        </authorList>
    </citation>
    <scope>NUCLEOTIDE SEQUENCE [LARGE SCALE GENOMIC DNA]</scope>
    <source>
        <strain evidence="5">ATCC BAA-628 / HTCC2559 / KCTC 12090</strain>
    </source>
</reference>
<dbReference type="Proteomes" id="UP000002297">
    <property type="component" value="Chromosome"/>
</dbReference>
<protein>
    <submittedName>
        <fullName evidence="4">Two-component system response regulator</fullName>
    </submittedName>
</protein>
<dbReference type="AlphaFoldDB" id="A3UA34"/>
<name>A3UA34_CROAH</name>
<dbReference type="GO" id="GO:0000156">
    <property type="term" value="F:phosphorelay response regulator activity"/>
    <property type="evidence" value="ECO:0007669"/>
    <property type="project" value="InterPro"/>
</dbReference>